<dbReference type="AlphaFoldDB" id="A0AAW0FJR4"/>
<reference evidence="1 2" key="1">
    <citation type="submission" date="2022-09" db="EMBL/GenBank/DDBJ databases">
        <authorList>
            <person name="Palmer J.M."/>
        </authorList>
    </citation>
    <scope>NUCLEOTIDE SEQUENCE [LARGE SCALE GENOMIC DNA]</scope>
    <source>
        <strain evidence="1 2">DSM 7382</strain>
    </source>
</reference>
<accession>A0AAW0FJR4</accession>
<evidence type="ECO:0000313" key="1">
    <source>
        <dbReference type="EMBL" id="KAK7681675.1"/>
    </source>
</evidence>
<dbReference type="InterPro" id="IPR029058">
    <property type="entry name" value="AB_hydrolase_fold"/>
</dbReference>
<dbReference type="Gene3D" id="3.40.50.1820">
    <property type="entry name" value="alpha/beta hydrolase"/>
    <property type="match status" value="1"/>
</dbReference>
<dbReference type="Proteomes" id="UP001385951">
    <property type="component" value="Unassembled WGS sequence"/>
</dbReference>
<gene>
    <name evidence="1" type="ORF">QCA50_015409</name>
</gene>
<comment type="caution">
    <text evidence="1">The sequence shown here is derived from an EMBL/GenBank/DDBJ whole genome shotgun (WGS) entry which is preliminary data.</text>
</comment>
<name>A0AAW0FJR4_9APHY</name>
<dbReference type="SUPFAM" id="SSF53474">
    <property type="entry name" value="alpha/beta-Hydrolases"/>
    <property type="match status" value="1"/>
</dbReference>
<evidence type="ECO:0008006" key="3">
    <source>
        <dbReference type="Google" id="ProtNLM"/>
    </source>
</evidence>
<protein>
    <recommendedName>
        <fullName evidence="3">AB hydrolase-1 domain-containing protein</fullName>
    </recommendedName>
</protein>
<organism evidence="1 2">
    <name type="scientific">Cerrena zonata</name>
    <dbReference type="NCBI Taxonomy" id="2478898"/>
    <lineage>
        <taxon>Eukaryota</taxon>
        <taxon>Fungi</taxon>
        <taxon>Dikarya</taxon>
        <taxon>Basidiomycota</taxon>
        <taxon>Agaricomycotina</taxon>
        <taxon>Agaricomycetes</taxon>
        <taxon>Polyporales</taxon>
        <taxon>Cerrenaceae</taxon>
        <taxon>Cerrena</taxon>
    </lineage>
</organism>
<evidence type="ECO:0000313" key="2">
    <source>
        <dbReference type="Proteomes" id="UP001385951"/>
    </source>
</evidence>
<proteinExistence type="predicted"/>
<keyword evidence="2" id="KW-1185">Reference proteome</keyword>
<dbReference type="EMBL" id="JASBNA010000040">
    <property type="protein sequence ID" value="KAK7681675.1"/>
    <property type="molecule type" value="Genomic_DNA"/>
</dbReference>
<sequence>MPFAPVDNNGAVLFYEDSGAPDATEEYTTLVLFHGIMYTNGIFAKLLPFAARHHVRLIRVNQRDYPPSSLFTPLELEEFNSTDKNAQARCLANRGTEVANLLVHLIDTLKLPPISANNDAKAVGGISVLGWSMGTHLPFALLSNASALLPQIQQQLQHYLRSAV</sequence>